<dbReference type="PANTHER" id="PTHR30203">
    <property type="entry name" value="OUTER MEMBRANE CATION EFFLUX PROTEIN"/>
    <property type="match status" value="1"/>
</dbReference>
<accession>A0AAE3CJQ0</accession>
<dbReference type="EMBL" id="JAAXYO010000051">
    <property type="protein sequence ID" value="MBU2787655.1"/>
    <property type="molecule type" value="Genomic_DNA"/>
</dbReference>
<dbReference type="SUPFAM" id="SSF56954">
    <property type="entry name" value="Outer membrane efflux proteins (OEP)"/>
    <property type="match status" value="1"/>
</dbReference>
<comment type="subcellular location">
    <subcellularLocation>
        <location evidence="2">Cell membrane</location>
        <topology evidence="2">Lipid-anchor</topology>
    </subcellularLocation>
</comment>
<comment type="caution">
    <text evidence="4">The sequence shown here is derived from an EMBL/GenBank/DDBJ whole genome shotgun (WGS) entry which is preliminary data.</text>
</comment>
<dbReference type="GO" id="GO:0005886">
    <property type="term" value="C:plasma membrane"/>
    <property type="evidence" value="ECO:0007669"/>
    <property type="project" value="UniProtKB-SubCell"/>
</dbReference>
<dbReference type="Proteomes" id="UP001197378">
    <property type="component" value="Unassembled WGS sequence"/>
</dbReference>
<evidence type="ECO:0000256" key="3">
    <source>
        <dbReference type="SAM" id="MobiDB-lite"/>
    </source>
</evidence>
<dbReference type="InterPro" id="IPR003423">
    <property type="entry name" value="OMP_efflux"/>
</dbReference>
<sequence>MSSSLPSYRFLALLVPLALGLSACSFEPKLRVPHTPGDHIPYAAKGNPKNTVSATGPAGSAQEFVYGKALDEEWWKLFHSQKINELVQTGLKNSPTVAQAQAQLRQAQAVERVNASIFYPQVTGSLQATRAKASSAAFGGGKGGFRYSLVTGSLGVSYYPDIFGVNRLVYRNSKALVDYQRWELEAARLTLSGNIVTTAIDAAATRAQIAATQEIIAREKKLLQLTQLQYQAGAIDDNTVVTQASQLASQEAKLPPLQQQLTVYDHQLATLLGEFPGEARIPELQLDQLTLPEKIPVSLPSTLLKQRPDIQAALAQMKAANATVGEAKAQFFPTVQLSAAIGSTAAHPGLFFDPVSSIWSLVGSLSQPIFEGGKLRAQESEAKAAYEVTFQEYRTTVLDAFGQVANALRALQRDAETLRAQQTALDAARKSLHLSEVSYRSGASDYLTLLTSEIQYNSARIAVVQAESQRYQDTAALLVAIGGGWWHEPGKGAPELQKVSIPPVKPSGDPQ</sequence>
<name>A0AAE3CJQ0_9PROT</name>
<dbReference type="AlphaFoldDB" id="A0AAE3CJQ0"/>
<keyword evidence="2" id="KW-0812">Transmembrane</keyword>
<proteinExistence type="inferred from homology"/>
<evidence type="ECO:0000313" key="5">
    <source>
        <dbReference type="Proteomes" id="UP001197378"/>
    </source>
</evidence>
<organism evidence="4 5">
    <name type="scientific">Igneacidithiobacillus copahuensis</name>
    <dbReference type="NCBI Taxonomy" id="2724909"/>
    <lineage>
        <taxon>Bacteria</taxon>
        <taxon>Pseudomonadati</taxon>
        <taxon>Pseudomonadota</taxon>
        <taxon>Acidithiobacillia</taxon>
        <taxon>Acidithiobacillales</taxon>
        <taxon>Acidithiobacillaceae</taxon>
        <taxon>Igneacidithiobacillus</taxon>
    </lineage>
</organism>
<dbReference type="Gene3D" id="2.20.200.10">
    <property type="entry name" value="Outer membrane efflux proteins (OEP)"/>
    <property type="match status" value="1"/>
</dbReference>
<dbReference type="RefSeq" id="WP_215872822.1">
    <property type="nucleotide sequence ID" value="NZ_JAAXYO010000051.1"/>
</dbReference>
<dbReference type="GO" id="GO:0015562">
    <property type="term" value="F:efflux transmembrane transporter activity"/>
    <property type="evidence" value="ECO:0007669"/>
    <property type="project" value="InterPro"/>
</dbReference>
<dbReference type="Gene3D" id="1.20.1600.10">
    <property type="entry name" value="Outer membrane efflux proteins (OEP)"/>
    <property type="match status" value="1"/>
</dbReference>
<keyword evidence="2" id="KW-0449">Lipoprotein</keyword>
<evidence type="ECO:0000256" key="1">
    <source>
        <dbReference type="ARBA" id="ARBA00007613"/>
    </source>
</evidence>
<dbReference type="NCBIfam" id="TIGR01845">
    <property type="entry name" value="outer_NodT"/>
    <property type="match status" value="1"/>
</dbReference>
<dbReference type="Pfam" id="PF02321">
    <property type="entry name" value="OEP"/>
    <property type="match status" value="2"/>
</dbReference>
<keyword evidence="2" id="KW-0564">Palmitate</keyword>
<evidence type="ECO:0000313" key="4">
    <source>
        <dbReference type="EMBL" id="MBU2787655.1"/>
    </source>
</evidence>
<feature type="region of interest" description="Disordered" evidence="3">
    <location>
        <begin position="492"/>
        <end position="511"/>
    </location>
</feature>
<dbReference type="InterPro" id="IPR010131">
    <property type="entry name" value="MdtP/NodT-like"/>
</dbReference>
<keyword evidence="2" id="KW-0472">Membrane</keyword>
<dbReference type="PANTHER" id="PTHR30203:SF33">
    <property type="entry name" value="BLR4455 PROTEIN"/>
    <property type="match status" value="1"/>
</dbReference>
<gene>
    <name evidence="4" type="ORF">HFQ13_05450</name>
</gene>
<protein>
    <submittedName>
        <fullName evidence="4">Efflux transporter outer membrane subunit</fullName>
    </submittedName>
</protein>
<keyword evidence="5" id="KW-1185">Reference proteome</keyword>
<evidence type="ECO:0000256" key="2">
    <source>
        <dbReference type="RuleBase" id="RU362097"/>
    </source>
</evidence>
<comment type="similarity">
    <text evidence="1 2">Belongs to the outer membrane factor (OMF) (TC 1.B.17) family.</text>
</comment>
<keyword evidence="2" id="KW-1134">Transmembrane beta strand</keyword>
<reference evidence="4" key="1">
    <citation type="journal article" date="2021" name="ISME J.">
        <title>Genomic evolution of the class Acidithiobacillia: deep-branching Proteobacteria living in extreme acidic conditions.</title>
        <authorList>
            <person name="Moya-Beltran A."/>
            <person name="Beard S."/>
            <person name="Rojas-Villalobos C."/>
            <person name="Issotta F."/>
            <person name="Gallardo Y."/>
            <person name="Ulloa R."/>
            <person name="Giaveno A."/>
            <person name="Degli Esposti M."/>
            <person name="Johnson D.B."/>
            <person name="Quatrini R."/>
        </authorList>
    </citation>
    <scope>NUCLEOTIDE SEQUENCE</scope>
    <source>
        <strain evidence="4">VAN18-1</strain>
    </source>
</reference>